<keyword evidence="3" id="KW-0862">Zinc</keyword>
<feature type="transmembrane region" description="Helical" evidence="5">
    <location>
        <begin position="165"/>
        <end position="186"/>
    </location>
</feature>
<dbReference type="OrthoDB" id="79279at2759"/>
<accession>A0A024TE65</accession>
<gene>
    <name evidence="8" type="ORF">H310_13893</name>
</gene>
<evidence type="ECO:0000259" key="7">
    <source>
        <dbReference type="PROSITE" id="PS51292"/>
    </source>
</evidence>
<feature type="domain" description="RING-type" evidence="6">
    <location>
        <begin position="38"/>
        <end position="91"/>
    </location>
</feature>
<feature type="transmembrane region" description="Helical" evidence="5">
    <location>
        <begin position="239"/>
        <end position="266"/>
    </location>
</feature>
<keyword evidence="1" id="KW-0479">Metal-binding</keyword>
<reference evidence="8" key="1">
    <citation type="submission" date="2013-12" db="EMBL/GenBank/DDBJ databases">
        <title>The Genome Sequence of Aphanomyces invadans NJM9701.</title>
        <authorList>
            <consortium name="The Broad Institute Genomics Platform"/>
            <person name="Russ C."/>
            <person name="Tyler B."/>
            <person name="van West P."/>
            <person name="Dieguez-Uribeondo J."/>
            <person name="Young S.K."/>
            <person name="Zeng Q."/>
            <person name="Gargeya S."/>
            <person name="Fitzgerald M."/>
            <person name="Abouelleil A."/>
            <person name="Alvarado L."/>
            <person name="Chapman S.B."/>
            <person name="Gainer-Dewar J."/>
            <person name="Goldberg J."/>
            <person name="Griggs A."/>
            <person name="Gujja S."/>
            <person name="Hansen M."/>
            <person name="Howarth C."/>
            <person name="Imamovic A."/>
            <person name="Ireland A."/>
            <person name="Larimer J."/>
            <person name="McCowan C."/>
            <person name="Murphy C."/>
            <person name="Pearson M."/>
            <person name="Poon T.W."/>
            <person name="Priest M."/>
            <person name="Roberts A."/>
            <person name="Saif S."/>
            <person name="Shea T."/>
            <person name="Sykes S."/>
            <person name="Wortman J."/>
            <person name="Nusbaum C."/>
            <person name="Birren B."/>
        </authorList>
    </citation>
    <scope>NUCLEOTIDE SEQUENCE [LARGE SCALE GENOMIC DNA]</scope>
    <source>
        <strain evidence="8">NJM9701</strain>
    </source>
</reference>
<evidence type="ECO:0000259" key="6">
    <source>
        <dbReference type="PROSITE" id="PS50089"/>
    </source>
</evidence>
<keyword evidence="2 4" id="KW-0863">Zinc-finger</keyword>
<protein>
    <submittedName>
        <fullName evidence="8">Uncharacterized protein</fullName>
    </submittedName>
</protein>
<name>A0A024TE65_9STRA</name>
<dbReference type="AlphaFoldDB" id="A0A024TE65"/>
<evidence type="ECO:0000256" key="1">
    <source>
        <dbReference type="ARBA" id="ARBA00022723"/>
    </source>
</evidence>
<dbReference type="RefSeq" id="XP_008879766.1">
    <property type="nucleotide sequence ID" value="XM_008881544.1"/>
</dbReference>
<dbReference type="VEuPathDB" id="FungiDB:H310_13893"/>
<evidence type="ECO:0000256" key="5">
    <source>
        <dbReference type="SAM" id="Phobius"/>
    </source>
</evidence>
<dbReference type="InterPro" id="IPR001841">
    <property type="entry name" value="Znf_RING"/>
</dbReference>
<dbReference type="InterPro" id="IPR011016">
    <property type="entry name" value="Znf_RING-CH"/>
</dbReference>
<dbReference type="PROSITE" id="PS51292">
    <property type="entry name" value="ZF_RING_CH"/>
    <property type="match status" value="1"/>
</dbReference>
<keyword evidence="5" id="KW-0812">Transmembrane</keyword>
<dbReference type="GO" id="GO:0008270">
    <property type="term" value="F:zinc ion binding"/>
    <property type="evidence" value="ECO:0007669"/>
    <property type="project" value="UniProtKB-KW"/>
</dbReference>
<organism evidence="8">
    <name type="scientific">Aphanomyces invadans</name>
    <dbReference type="NCBI Taxonomy" id="157072"/>
    <lineage>
        <taxon>Eukaryota</taxon>
        <taxon>Sar</taxon>
        <taxon>Stramenopiles</taxon>
        <taxon>Oomycota</taxon>
        <taxon>Saprolegniomycetes</taxon>
        <taxon>Saprolegniales</taxon>
        <taxon>Verrucalvaceae</taxon>
        <taxon>Aphanomyces</taxon>
    </lineage>
</organism>
<dbReference type="SMART" id="SM00744">
    <property type="entry name" value="RINGv"/>
    <property type="match status" value="1"/>
</dbReference>
<feature type="transmembrane region" description="Helical" evidence="5">
    <location>
        <begin position="117"/>
        <end position="134"/>
    </location>
</feature>
<dbReference type="PANTHER" id="PTHR46347">
    <property type="entry name" value="RING/FYVE/PHD ZINC FINGER SUPERFAMILY PROTEIN"/>
    <property type="match status" value="1"/>
</dbReference>
<sequence>MATATFAGADSPVAPIAAAIRTSIERHSQASNDAMPQCYMCMESTCDMVDGSPLELISPCLCRSVVHRKCLNHWRATSNTYNAMTHCPTCKEAYETIATAQVVALERPIFWAQVSRVVVFAAIVLVGSWVVLLVDAGTPKFMNLHWNALDGKIYAWVGLPSVPRYLVYVVLSLAMTLIVMAIVWVLRWCARSRFESYNCDCTLCCFSCDHHDHQHTSCHDCGCGDGCGDCDGGCSEAMVIVVVVAVVLGVFIGVAMLIMALVGGIANAVDSAREKRIRSLQVQQTSVRNLRTITSV</sequence>
<dbReference type="STRING" id="157072.A0A024TE65"/>
<dbReference type="PROSITE" id="PS50089">
    <property type="entry name" value="ZF_RING_2"/>
    <property type="match status" value="1"/>
</dbReference>
<keyword evidence="5" id="KW-1133">Transmembrane helix</keyword>
<dbReference type="GeneID" id="20090943"/>
<evidence type="ECO:0000256" key="2">
    <source>
        <dbReference type="ARBA" id="ARBA00022771"/>
    </source>
</evidence>
<evidence type="ECO:0000313" key="8">
    <source>
        <dbReference type="EMBL" id="ETV91647.1"/>
    </source>
</evidence>
<dbReference type="EMBL" id="KI914008">
    <property type="protein sequence ID" value="ETV91647.1"/>
    <property type="molecule type" value="Genomic_DNA"/>
</dbReference>
<evidence type="ECO:0000256" key="3">
    <source>
        <dbReference type="ARBA" id="ARBA00022833"/>
    </source>
</evidence>
<dbReference type="SUPFAM" id="SSF57850">
    <property type="entry name" value="RING/U-box"/>
    <property type="match status" value="1"/>
</dbReference>
<proteinExistence type="predicted"/>
<evidence type="ECO:0000256" key="4">
    <source>
        <dbReference type="PROSITE-ProRule" id="PRU00175"/>
    </source>
</evidence>
<feature type="domain" description="RING-CH-type" evidence="7">
    <location>
        <begin position="30"/>
        <end position="97"/>
    </location>
</feature>
<dbReference type="PANTHER" id="PTHR46347:SF1">
    <property type="entry name" value="RING_FYVE_PHD ZINC FINGER SUPERFAMILY PROTEIN"/>
    <property type="match status" value="1"/>
</dbReference>
<keyword evidence="5" id="KW-0472">Membrane</keyword>